<keyword evidence="4 7" id="KW-1133">Transmembrane helix</keyword>
<dbReference type="Pfam" id="PF00520">
    <property type="entry name" value="Ion_trans"/>
    <property type="match status" value="1"/>
</dbReference>
<evidence type="ECO:0000256" key="5">
    <source>
        <dbReference type="ARBA" id="ARBA00023136"/>
    </source>
</evidence>
<evidence type="ECO:0000256" key="2">
    <source>
        <dbReference type="ARBA" id="ARBA00022692"/>
    </source>
</evidence>
<dbReference type="GO" id="GO:0001518">
    <property type="term" value="C:voltage-gated sodium channel complex"/>
    <property type="evidence" value="ECO:0007669"/>
    <property type="project" value="TreeGrafter"/>
</dbReference>
<evidence type="ECO:0000256" key="1">
    <source>
        <dbReference type="ARBA" id="ARBA00004141"/>
    </source>
</evidence>
<reference evidence="9" key="1">
    <citation type="submission" date="2021-02" db="EMBL/GenBank/DDBJ databases">
        <authorList>
            <person name="Dougan E. K."/>
            <person name="Rhodes N."/>
            <person name="Thang M."/>
            <person name="Chan C."/>
        </authorList>
    </citation>
    <scope>NUCLEOTIDE SEQUENCE</scope>
</reference>
<feature type="transmembrane region" description="Helical" evidence="7">
    <location>
        <begin position="398"/>
        <end position="422"/>
    </location>
</feature>
<accession>A0A812TEP4</accession>
<gene>
    <name evidence="9" type="primary">Cacna1i</name>
    <name evidence="9" type="ORF">SNAT2548_LOCUS28967</name>
</gene>
<keyword evidence="10" id="KW-1185">Reference proteome</keyword>
<dbReference type="SUPFAM" id="SSF47473">
    <property type="entry name" value="EF-hand"/>
    <property type="match status" value="1"/>
</dbReference>
<feature type="transmembrane region" description="Helical" evidence="7">
    <location>
        <begin position="324"/>
        <end position="346"/>
    </location>
</feature>
<feature type="transmembrane region" description="Helical" evidence="7">
    <location>
        <begin position="299"/>
        <end position="317"/>
    </location>
</feature>
<comment type="caution">
    <text evidence="9">The sequence shown here is derived from an EMBL/GenBank/DDBJ whole genome shotgun (WGS) entry which is preliminary data.</text>
</comment>
<keyword evidence="3" id="KW-0106">Calcium</keyword>
<feature type="region of interest" description="Disordered" evidence="6">
    <location>
        <begin position="40"/>
        <end position="71"/>
    </location>
</feature>
<sequence>MLSHVQQQEKRVSISLPLACRQVMVSSEDVASMVRYKQRAASDEVSVSTHSDGLRPASRSGSPEVLGNSGDVVPMEPIVEVTPELTNDPAQQLAEKPGLVRTLTSAVGRKAPNKPPRPTFTPQLFKTFSQAELKLKRDAQKESKRHSMTTRSGSMADPGERGLPAFVKAPAFDVFFTCVVIVNSIFIGVELQVSLSSPDGTPVPIAVIQYIFTFLFLMELILRWAAAGFKRFLCGEDWLWGWLDLIIVLTSLWEVGFEVAFWIQGTSGDGGGLSSLTSLKVLRIVRITRIVKAARLIRIFRFVMAFRLLIASIIATLKSLLWALMLLALIIYVFAILLTQAVHTYISDPDCDLEPAELQASHQYFGSLGQTMLSLFMSIAGGVSWEQVVWPLRAMSEAWIWVFLFYISFTYFAVLNVVTAVFCQSAIDGAQNDHASKVHAILANKEAHLGKINTLFAKFGADDGVITFKMFQDKINSVEVREYFQTLGLDVWDAWSFFKLLDKDAGGAVEIEEFLMGCLRLRGQATAMDVGKIINDQQWLMKTQGKFNAYMEVELKQIKDHLTILTGINCSSDDHIGWIFESHNLGEQELDTASDASCA</sequence>
<dbReference type="PANTHER" id="PTHR10037:SF62">
    <property type="entry name" value="SODIUM CHANNEL PROTEIN 60E"/>
    <property type="match status" value="1"/>
</dbReference>
<dbReference type="Gene3D" id="1.20.120.350">
    <property type="entry name" value="Voltage-gated potassium channels. Chain C"/>
    <property type="match status" value="1"/>
</dbReference>
<evidence type="ECO:0000256" key="6">
    <source>
        <dbReference type="SAM" id="MobiDB-lite"/>
    </source>
</evidence>
<dbReference type="AlphaFoldDB" id="A0A812TEP4"/>
<feature type="transmembrane region" description="Helical" evidence="7">
    <location>
        <begin position="165"/>
        <end position="187"/>
    </location>
</feature>
<dbReference type="EMBL" id="CAJNDS010002539">
    <property type="protein sequence ID" value="CAE7517566.1"/>
    <property type="molecule type" value="Genomic_DNA"/>
</dbReference>
<dbReference type="OrthoDB" id="442551at2759"/>
<feature type="transmembrane region" description="Helical" evidence="7">
    <location>
        <begin position="366"/>
        <end position="386"/>
    </location>
</feature>
<dbReference type="Gene3D" id="1.10.287.70">
    <property type="match status" value="1"/>
</dbReference>
<dbReference type="InterPro" id="IPR018247">
    <property type="entry name" value="EF_Hand_1_Ca_BS"/>
</dbReference>
<comment type="subcellular location">
    <subcellularLocation>
        <location evidence="1">Membrane</location>
        <topology evidence="1">Multi-pass membrane protein</topology>
    </subcellularLocation>
</comment>
<keyword evidence="2 7" id="KW-0812">Transmembrane</keyword>
<evidence type="ECO:0000259" key="8">
    <source>
        <dbReference type="Pfam" id="PF00520"/>
    </source>
</evidence>
<evidence type="ECO:0000313" key="9">
    <source>
        <dbReference type="EMBL" id="CAE7517566.1"/>
    </source>
</evidence>
<dbReference type="SUPFAM" id="SSF81324">
    <property type="entry name" value="Voltage-gated potassium channels"/>
    <property type="match status" value="1"/>
</dbReference>
<dbReference type="Proteomes" id="UP000604046">
    <property type="component" value="Unassembled WGS sequence"/>
</dbReference>
<dbReference type="InterPro" id="IPR027359">
    <property type="entry name" value="Volt_channel_dom_sf"/>
</dbReference>
<evidence type="ECO:0000313" key="10">
    <source>
        <dbReference type="Proteomes" id="UP000604046"/>
    </source>
</evidence>
<keyword evidence="5 7" id="KW-0472">Membrane</keyword>
<feature type="transmembrane region" description="Helical" evidence="7">
    <location>
        <begin position="207"/>
        <end position="226"/>
    </location>
</feature>
<dbReference type="PANTHER" id="PTHR10037">
    <property type="entry name" value="VOLTAGE-GATED CATION CHANNEL CALCIUM AND SODIUM"/>
    <property type="match status" value="1"/>
</dbReference>
<feature type="region of interest" description="Disordered" evidence="6">
    <location>
        <begin position="136"/>
        <end position="156"/>
    </location>
</feature>
<evidence type="ECO:0000256" key="4">
    <source>
        <dbReference type="ARBA" id="ARBA00022989"/>
    </source>
</evidence>
<organism evidence="9 10">
    <name type="scientific">Symbiodinium natans</name>
    <dbReference type="NCBI Taxonomy" id="878477"/>
    <lineage>
        <taxon>Eukaryota</taxon>
        <taxon>Sar</taxon>
        <taxon>Alveolata</taxon>
        <taxon>Dinophyceae</taxon>
        <taxon>Suessiales</taxon>
        <taxon>Symbiodiniaceae</taxon>
        <taxon>Symbiodinium</taxon>
    </lineage>
</organism>
<name>A0A812TEP4_9DINO</name>
<evidence type="ECO:0000256" key="7">
    <source>
        <dbReference type="SAM" id="Phobius"/>
    </source>
</evidence>
<evidence type="ECO:0000256" key="3">
    <source>
        <dbReference type="ARBA" id="ARBA00022837"/>
    </source>
</evidence>
<proteinExistence type="predicted"/>
<dbReference type="GO" id="GO:0005248">
    <property type="term" value="F:voltage-gated sodium channel activity"/>
    <property type="evidence" value="ECO:0007669"/>
    <property type="project" value="TreeGrafter"/>
</dbReference>
<protein>
    <submittedName>
        <fullName evidence="9">Cacna1i protein</fullName>
    </submittedName>
</protein>
<dbReference type="InterPro" id="IPR011992">
    <property type="entry name" value="EF-hand-dom_pair"/>
</dbReference>
<dbReference type="PROSITE" id="PS00018">
    <property type="entry name" value="EF_HAND_1"/>
    <property type="match status" value="1"/>
</dbReference>
<dbReference type="InterPro" id="IPR043203">
    <property type="entry name" value="VGCC_Ca_Na"/>
</dbReference>
<feature type="domain" description="Ion transport" evidence="8">
    <location>
        <begin position="170"/>
        <end position="422"/>
    </location>
</feature>
<dbReference type="InterPro" id="IPR005821">
    <property type="entry name" value="Ion_trans_dom"/>
</dbReference>